<reference evidence="1" key="1">
    <citation type="submission" date="2021-08" db="EMBL/GenBank/DDBJ databases">
        <authorList>
            <person name="Nwanade C."/>
            <person name="Wang M."/>
            <person name="Masoudi A."/>
            <person name="Yu Z."/>
            <person name="Liu J."/>
        </authorList>
    </citation>
    <scope>NUCLEOTIDE SEQUENCE</scope>
    <source>
        <strain evidence="1">S166</strain>
    </source>
</reference>
<gene>
    <name evidence="1" type="ORF">K3718_08050</name>
</gene>
<dbReference type="EMBL" id="CP081051">
    <property type="protein sequence ID" value="UWQ43028.1"/>
    <property type="molecule type" value="Genomic_DNA"/>
</dbReference>
<dbReference type="Proteomes" id="UP001058514">
    <property type="component" value="Chromosome"/>
</dbReference>
<dbReference type="RefSeq" id="WP_259965557.1">
    <property type="nucleotide sequence ID" value="NZ_CP081051.1"/>
</dbReference>
<protein>
    <recommendedName>
        <fullName evidence="3">Membrane-bound metallopeptidase</fullName>
    </recommendedName>
</protein>
<organism evidence="1 2">
    <name type="scientific">Leisingera aquaemixtae</name>
    <dbReference type="NCBI Taxonomy" id="1396826"/>
    <lineage>
        <taxon>Bacteria</taxon>
        <taxon>Pseudomonadati</taxon>
        <taxon>Pseudomonadota</taxon>
        <taxon>Alphaproteobacteria</taxon>
        <taxon>Rhodobacterales</taxon>
        <taxon>Roseobacteraceae</taxon>
        <taxon>Leisingera</taxon>
    </lineage>
</organism>
<evidence type="ECO:0008006" key="3">
    <source>
        <dbReference type="Google" id="ProtNLM"/>
    </source>
</evidence>
<sequence>MKRTVADLAKALLNATLILLALCLFLGWKLMAAAAAVTAQAEQIASRVAPLHTAATGLREDLASLRAALQDGQGQHGQRQDGAGLDGADTASAARLGRIEERLDQLQTNLAGVRQLPLQSAEQAGRAGAAELAGRIIRAVPLLQDGSACPPPPGQPGS</sequence>
<accession>A0ABY5WNI5</accession>
<evidence type="ECO:0000313" key="1">
    <source>
        <dbReference type="EMBL" id="UWQ43028.1"/>
    </source>
</evidence>
<name>A0ABY5WNI5_9RHOB</name>
<evidence type="ECO:0000313" key="2">
    <source>
        <dbReference type="Proteomes" id="UP001058514"/>
    </source>
</evidence>
<keyword evidence="2" id="KW-1185">Reference proteome</keyword>
<proteinExistence type="predicted"/>